<accession>A0ABW3R6S7</accession>
<evidence type="ECO:0000256" key="3">
    <source>
        <dbReference type="ARBA" id="ARBA00022729"/>
    </source>
</evidence>
<dbReference type="Proteomes" id="UP001597163">
    <property type="component" value="Unassembled WGS sequence"/>
</dbReference>
<gene>
    <name evidence="8" type="ORF">ACFQ2E_00015</name>
</gene>
<organism evidence="8 9">
    <name type="scientific">Hwangdonia seohaensis</name>
    <dbReference type="NCBI Taxonomy" id="1240727"/>
    <lineage>
        <taxon>Bacteria</taxon>
        <taxon>Pseudomonadati</taxon>
        <taxon>Bacteroidota</taxon>
        <taxon>Flavobacteriia</taxon>
        <taxon>Flavobacteriales</taxon>
        <taxon>Flavobacteriaceae</taxon>
        <taxon>Hwangdonia</taxon>
    </lineage>
</organism>
<evidence type="ECO:0000313" key="8">
    <source>
        <dbReference type="EMBL" id="MFD1160778.1"/>
    </source>
</evidence>
<comment type="caution">
    <text evidence="8">The sequence shown here is derived from an EMBL/GenBank/DDBJ whole genome shotgun (WGS) entry which is preliminary data.</text>
</comment>
<dbReference type="Pfam" id="PF07980">
    <property type="entry name" value="SusD_RagB"/>
    <property type="match status" value="1"/>
</dbReference>
<keyword evidence="3" id="KW-0732">Signal</keyword>
<dbReference type="RefSeq" id="WP_311934859.1">
    <property type="nucleotide sequence ID" value="NZ_JAVSCK010000001.1"/>
</dbReference>
<evidence type="ECO:0000256" key="2">
    <source>
        <dbReference type="ARBA" id="ARBA00006275"/>
    </source>
</evidence>
<dbReference type="Gene3D" id="1.25.40.390">
    <property type="match status" value="1"/>
</dbReference>
<evidence type="ECO:0000256" key="1">
    <source>
        <dbReference type="ARBA" id="ARBA00004442"/>
    </source>
</evidence>
<evidence type="ECO:0000259" key="7">
    <source>
        <dbReference type="Pfam" id="PF14322"/>
    </source>
</evidence>
<dbReference type="InterPro" id="IPR012944">
    <property type="entry name" value="SusD_RagB_dom"/>
</dbReference>
<evidence type="ECO:0000313" key="9">
    <source>
        <dbReference type="Proteomes" id="UP001597163"/>
    </source>
</evidence>
<dbReference type="InterPro" id="IPR033985">
    <property type="entry name" value="SusD-like_N"/>
</dbReference>
<feature type="domain" description="RagB/SusD" evidence="6">
    <location>
        <begin position="332"/>
        <end position="485"/>
    </location>
</feature>
<keyword evidence="5" id="KW-0998">Cell outer membrane</keyword>
<dbReference type="PROSITE" id="PS51257">
    <property type="entry name" value="PROKAR_LIPOPROTEIN"/>
    <property type="match status" value="1"/>
</dbReference>
<proteinExistence type="inferred from homology"/>
<comment type="similarity">
    <text evidence="2">Belongs to the SusD family.</text>
</comment>
<dbReference type="EMBL" id="JBHTLJ010000001">
    <property type="protein sequence ID" value="MFD1160778.1"/>
    <property type="molecule type" value="Genomic_DNA"/>
</dbReference>
<evidence type="ECO:0000256" key="4">
    <source>
        <dbReference type="ARBA" id="ARBA00023136"/>
    </source>
</evidence>
<evidence type="ECO:0000259" key="6">
    <source>
        <dbReference type="Pfam" id="PF07980"/>
    </source>
</evidence>
<reference evidence="9" key="1">
    <citation type="journal article" date="2019" name="Int. J. Syst. Evol. Microbiol.">
        <title>The Global Catalogue of Microorganisms (GCM) 10K type strain sequencing project: providing services to taxonomists for standard genome sequencing and annotation.</title>
        <authorList>
            <consortium name="The Broad Institute Genomics Platform"/>
            <consortium name="The Broad Institute Genome Sequencing Center for Infectious Disease"/>
            <person name="Wu L."/>
            <person name="Ma J."/>
        </authorList>
    </citation>
    <scope>NUCLEOTIDE SEQUENCE [LARGE SCALE GENOMIC DNA]</scope>
    <source>
        <strain evidence="9">CCUG 63246</strain>
    </source>
</reference>
<feature type="domain" description="SusD-like N-terminal" evidence="7">
    <location>
        <begin position="101"/>
        <end position="242"/>
    </location>
</feature>
<evidence type="ECO:0000256" key="5">
    <source>
        <dbReference type="ARBA" id="ARBA00023237"/>
    </source>
</evidence>
<keyword evidence="4" id="KW-0472">Membrane</keyword>
<keyword evidence="9" id="KW-1185">Reference proteome</keyword>
<sequence>MKKKILLSLFAIALFSCEKEFLDTESKQYVTQTQLEELANSSPEALLTINTGVEDGQYAFFREYSTNFEDTGGRHDDFGQMSINLGLDLMSNDMVQVTDHWMGNYYAYRGRTQDFSTTRIIWNFYYSIIRNVNSIVAQIPADATDDRLVHLRGRAQALRAYSYFNLIRIYQHKYQGNQSAPGVPLYDGADLVIPSRASVQEVYDLIIADLENAYATVDGYVRDSKEKLDKSIIAGIYARVLLETGTNNTKCAQMAAEAKAAGSLMSSSAWLNEGFSQISNSEWLWGSDINNESSTVYASFFSQVASLNAGYAGLLGVHKTIDMRLYDAIPATDSRKQAFADDGTYINYKFRDFTFFEGDYVYMRVAEMYLIEAEALARNGNDSQAAQVLYNLVSTRDSGYTLSTNTGQALIAEILLQRRIELWGEGFAWFDMKRNDVALERDYPGSNHASFGKDNYAAGAKEFLFQIPKRELDNNIDINDEDQNPL</sequence>
<comment type="subcellular location">
    <subcellularLocation>
        <location evidence="1">Cell outer membrane</location>
    </subcellularLocation>
</comment>
<dbReference type="Pfam" id="PF14322">
    <property type="entry name" value="SusD-like_3"/>
    <property type="match status" value="1"/>
</dbReference>
<dbReference type="SUPFAM" id="SSF48452">
    <property type="entry name" value="TPR-like"/>
    <property type="match status" value="1"/>
</dbReference>
<dbReference type="InterPro" id="IPR011990">
    <property type="entry name" value="TPR-like_helical_dom_sf"/>
</dbReference>
<protein>
    <submittedName>
        <fullName evidence="8">RagB/SusD family nutrient uptake outer membrane protein</fullName>
    </submittedName>
</protein>
<name>A0ABW3R6S7_9FLAO</name>